<reference evidence="1 2" key="1">
    <citation type="submission" date="2024-02" db="EMBL/GenBank/DDBJ databases">
        <title>De novo assembly and annotation of 12 fungi associated with fruit tree decline syndrome in Ontario, Canada.</title>
        <authorList>
            <person name="Sulman M."/>
            <person name="Ellouze W."/>
            <person name="Ilyukhin E."/>
        </authorList>
    </citation>
    <scope>NUCLEOTIDE SEQUENCE [LARGE SCALE GENOMIC DNA]</scope>
    <source>
        <strain evidence="1 2">M1-105</strain>
    </source>
</reference>
<name>A0ABR3SD04_9PEZI</name>
<protein>
    <recommendedName>
        <fullName evidence="3">Pyoverdine biosynthesis</fullName>
    </recommendedName>
</protein>
<dbReference type="InterPro" id="IPR007817">
    <property type="entry name" value="Isocyanide_synthase_DIT1"/>
</dbReference>
<dbReference type="Proteomes" id="UP001521116">
    <property type="component" value="Unassembled WGS sequence"/>
</dbReference>
<gene>
    <name evidence="1" type="ORF">SLS56_010961</name>
</gene>
<evidence type="ECO:0000313" key="2">
    <source>
        <dbReference type="Proteomes" id="UP001521116"/>
    </source>
</evidence>
<comment type="caution">
    <text evidence="1">The sequence shown here is derived from an EMBL/GenBank/DDBJ whole genome shotgun (WGS) entry which is preliminary data.</text>
</comment>
<dbReference type="PANTHER" id="PTHR37285">
    <property type="entry name" value="SPORE WALL MATURATION PROTEIN DIT1"/>
    <property type="match status" value="1"/>
</dbReference>
<evidence type="ECO:0000313" key="1">
    <source>
        <dbReference type="EMBL" id="KAL1617558.1"/>
    </source>
</evidence>
<accession>A0ABR3SD04</accession>
<dbReference type="Pfam" id="PF05141">
    <property type="entry name" value="DIT1_PvcA"/>
    <property type="match status" value="1"/>
</dbReference>
<proteinExistence type="predicted"/>
<organism evidence="1 2">
    <name type="scientific">Neofusicoccum ribis</name>
    <dbReference type="NCBI Taxonomy" id="45134"/>
    <lineage>
        <taxon>Eukaryota</taxon>
        <taxon>Fungi</taxon>
        <taxon>Dikarya</taxon>
        <taxon>Ascomycota</taxon>
        <taxon>Pezizomycotina</taxon>
        <taxon>Dothideomycetes</taxon>
        <taxon>Dothideomycetes incertae sedis</taxon>
        <taxon>Botryosphaeriales</taxon>
        <taxon>Botryosphaeriaceae</taxon>
        <taxon>Neofusicoccum</taxon>
    </lineage>
</organism>
<keyword evidence="2" id="KW-1185">Reference proteome</keyword>
<dbReference type="PANTHER" id="PTHR37285:SF5">
    <property type="entry name" value="SPORE WALL MATURATION PROTEIN DIT1"/>
    <property type="match status" value="1"/>
</dbReference>
<dbReference type="EMBL" id="JAJVDC020000230">
    <property type="protein sequence ID" value="KAL1617558.1"/>
    <property type="molecule type" value="Genomic_DNA"/>
</dbReference>
<evidence type="ECO:0008006" key="3">
    <source>
        <dbReference type="Google" id="ProtNLM"/>
    </source>
</evidence>
<sequence length="394" mass="44076">MAKFIPRTRSDSGYDLSPSATTLRILEVIESYGKHEKSHSNADQTGWLGRTTFGPIVEKHVRSGTMIPMVLPSFPWKSINRVDKVLGTDPDLGEELALARINDLCQSVQQVYAPGAMAVIATDGLCYNDILGIPDEDAWDYGSAIRSLAAKRGYSCIKFMRIMNLLGLYTDSEISKHDYLNLCSSARKQLALRYGDPSFDADTFLKTDEDYMRTYLGYSKFLTKDLAYSSVMASLPSRKMYKAKIKAIGKEMIAGGVAYAKLIREVYPEHVRLSIHPSSGATKLSIPPIPQPSGFSMSPWNCAIAVSTKGTFKTSHVSDLRESHDLVRKDGRDYCFREKSPLYRWDAEVEMEHHYGGALVIKNEYDGKVELDEPDRKRLVSLAILQGKVELQGF</sequence>